<sequence length="156" mass="18810">MTGEKWTVYWNEYSSNTYLYGSEITYHAKDDVEFKNMLMAPGTVIKHWFSKTYYQMQRIEPALPMIDGEGRYQLTVHIDCPEDETWLIQLIFYDKYEVEAGRISVRDEVSYFQCPLRTYSYRMQLMNGGMTRFHFHKIEIQEVEYETEEEETKKTV</sequence>
<dbReference type="RefSeq" id="WP_125128160.1">
    <property type="nucleotide sequence ID" value="NZ_CASCYM010000069.1"/>
</dbReference>
<name>A0A3R8JPT9_9FIRM</name>
<dbReference type="Proteomes" id="UP000274920">
    <property type="component" value="Unassembled WGS sequence"/>
</dbReference>
<accession>A0A3R8JPT9</accession>
<dbReference type="AlphaFoldDB" id="A0A3R8JPT9"/>
<gene>
    <name evidence="1" type="primary">asp3</name>
    <name evidence="1" type="ORF">EBB54_16120</name>
</gene>
<organism evidence="1 2">
    <name type="scientific">Schaedlerella arabinosiphila</name>
    <dbReference type="NCBI Taxonomy" id="2044587"/>
    <lineage>
        <taxon>Bacteria</taxon>
        <taxon>Bacillati</taxon>
        <taxon>Bacillota</taxon>
        <taxon>Clostridia</taxon>
        <taxon>Lachnospirales</taxon>
        <taxon>Lachnospiraceae</taxon>
        <taxon>Schaedlerella</taxon>
    </lineage>
</organism>
<dbReference type="EMBL" id="RHJS01000002">
    <property type="protein sequence ID" value="RRK32712.1"/>
    <property type="molecule type" value="Genomic_DNA"/>
</dbReference>
<comment type="caution">
    <text evidence="1">The sequence shown here is derived from an EMBL/GenBank/DDBJ whole genome shotgun (WGS) entry which is preliminary data.</text>
</comment>
<evidence type="ECO:0000313" key="2">
    <source>
        <dbReference type="Proteomes" id="UP000274920"/>
    </source>
</evidence>
<reference evidence="1" key="1">
    <citation type="submission" date="2018-10" db="EMBL/GenBank/DDBJ databases">
        <title>Schaedlerella arabinophila gen. nov. sp. nov., isolated from the mouse intestinal tract and comparative analysis with the genome of the closely related altered Schaedler flora strain ASF502.</title>
        <authorList>
            <person name="Miyake S."/>
            <person name="Soh M."/>
            <person name="Seedorf H."/>
        </authorList>
    </citation>
    <scope>NUCLEOTIDE SEQUENCE [LARGE SCALE GENOMIC DNA]</scope>
    <source>
        <strain evidence="1">DSM 106076</strain>
    </source>
</reference>
<dbReference type="NCBIfam" id="TIGR03711">
    <property type="entry name" value="acc_sec_asp3"/>
    <property type="match status" value="1"/>
</dbReference>
<dbReference type="GO" id="GO:0015031">
    <property type="term" value="P:protein transport"/>
    <property type="evidence" value="ECO:0007669"/>
    <property type="project" value="InterPro"/>
</dbReference>
<keyword evidence="2" id="KW-1185">Reference proteome</keyword>
<dbReference type="InterPro" id="IPR022259">
    <property type="entry name" value="Acessory_Sec_prot_Asp3"/>
</dbReference>
<protein>
    <submittedName>
        <fullName evidence="1">Accessory Sec system protein Asp3</fullName>
    </submittedName>
</protein>
<evidence type="ECO:0000313" key="1">
    <source>
        <dbReference type="EMBL" id="RRK32712.1"/>
    </source>
</evidence>
<proteinExistence type="predicted"/>
<dbReference type="Pfam" id="PF15432">
    <property type="entry name" value="Sec-ASP3"/>
    <property type="match status" value="1"/>
</dbReference>